<evidence type="ECO:0000313" key="10">
    <source>
        <dbReference type="Proteomes" id="UP001527202"/>
    </source>
</evidence>
<dbReference type="Pfam" id="PF08281">
    <property type="entry name" value="Sigma70_r4_2"/>
    <property type="match status" value="1"/>
</dbReference>
<keyword evidence="4" id="KW-0804">Transcription</keyword>
<dbReference type="InterPro" id="IPR039425">
    <property type="entry name" value="RNA_pol_sigma-70-like"/>
</dbReference>
<dbReference type="SUPFAM" id="SSF88659">
    <property type="entry name" value="Sigma3 and sigma4 domains of RNA polymerase sigma factors"/>
    <property type="match status" value="1"/>
</dbReference>
<organism evidence="8 9">
    <name type="scientific">Paenibacillus chitinolyticus</name>
    <dbReference type="NCBI Taxonomy" id="79263"/>
    <lineage>
        <taxon>Bacteria</taxon>
        <taxon>Bacillati</taxon>
        <taxon>Bacillota</taxon>
        <taxon>Bacilli</taxon>
        <taxon>Bacillales</taxon>
        <taxon>Paenibacillaceae</taxon>
        <taxon>Paenibacillus</taxon>
    </lineage>
</organism>
<accession>A0A410X2X9</accession>
<dbReference type="AlphaFoldDB" id="A0A410X2X9"/>
<dbReference type="InterPro" id="IPR036388">
    <property type="entry name" value="WH-like_DNA-bd_sf"/>
</dbReference>
<evidence type="ECO:0000313" key="8">
    <source>
        <dbReference type="EMBL" id="QAV20970.1"/>
    </source>
</evidence>
<gene>
    <name evidence="7" type="ORF">M5X16_05695</name>
    <name evidence="8" type="ORF">PC41400_26190</name>
</gene>
<dbReference type="NCBIfam" id="TIGR02937">
    <property type="entry name" value="sigma70-ECF"/>
    <property type="match status" value="1"/>
</dbReference>
<dbReference type="GO" id="GO:0003677">
    <property type="term" value="F:DNA binding"/>
    <property type="evidence" value="ECO:0007669"/>
    <property type="project" value="InterPro"/>
</dbReference>
<comment type="similarity">
    <text evidence="1">Belongs to the sigma-70 factor family. ECF subfamily.</text>
</comment>
<dbReference type="CDD" id="cd06171">
    <property type="entry name" value="Sigma70_r4"/>
    <property type="match status" value="1"/>
</dbReference>
<dbReference type="PANTHER" id="PTHR43133">
    <property type="entry name" value="RNA POLYMERASE ECF-TYPE SIGMA FACTO"/>
    <property type="match status" value="1"/>
</dbReference>
<evidence type="ECO:0000256" key="1">
    <source>
        <dbReference type="ARBA" id="ARBA00010641"/>
    </source>
</evidence>
<feature type="domain" description="RNA polymerase sigma factor 70 region 4 type 2" evidence="6">
    <location>
        <begin position="123"/>
        <end position="175"/>
    </location>
</feature>
<dbReference type="Proteomes" id="UP001527202">
    <property type="component" value="Unassembled WGS sequence"/>
</dbReference>
<dbReference type="GO" id="GO:0016987">
    <property type="term" value="F:sigma factor activity"/>
    <property type="evidence" value="ECO:0007669"/>
    <property type="project" value="UniProtKB-KW"/>
</dbReference>
<reference evidence="7 10" key="2">
    <citation type="submission" date="2022-05" db="EMBL/GenBank/DDBJ databases">
        <title>Genome Sequencing of Bee-Associated Microbes.</title>
        <authorList>
            <person name="Dunlap C."/>
        </authorList>
    </citation>
    <scope>NUCLEOTIDE SEQUENCE [LARGE SCALE GENOMIC DNA]</scope>
    <source>
        <strain evidence="7 10">NRRL B-23120</strain>
    </source>
</reference>
<dbReference type="OrthoDB" id="9784984at2"/>
<dbReference type="Proteomes" id="UP000288943">
    <property type="component" value="Chromosome"/>
</dbReference>
<dbReference type="InterPro" id="IPR014284">
    <property type="entry name" value="RNA_pol_sigma-70_dom"/>
</dbReference>
<dbReference type="KEGG" id="pchi:PC41400_26190"/>
<dbReference type="GeneID" id="95378284"/>
<dbReference type="InterPro" id="IPR007627">
    <property type="entry name" value="RNA_pol_sigma70_r2"/>
</dbReference>
<sequence>MEHLTDEQLVEQINRGQAEAYRVLVDRHKSYVYTLIYRMVNHRETAEDLSQEVFLKLYRSLSHFRGESKFTTWLYRMTVNLVTDYRRAQRRRPVVPLLDKLKTWLADRRTEPEQQAIRHEESDSLHRMIAQMPEKYKLVMYLYHFKQLSYQEISDVTDLPLKTIETRLYRGKAMLKEKWLEVYPDARTNAQTSQSAPASRASQ</sequence>
<dbReference type="RefSeq" id="WP_042234486.1">
    <property type="nucleotide sequence ID" value="NZ_CP026520.1"/>
</dbReference>
<reference evidence="8 9" key="1">
    <citation type="submission" date="2018-01" db="EMBL/GenBank/DDBJ databases">
        <title>The whole genome sequencing and assembly of Paenibacillus chitinolyticus KCCM 41400 strain.</title>
        <authorList>
            <person name="Kim J.-Y."/>
            <person name="Park M.-K."/>
            <person name="Lee Y.-J."/>
            <person name="Yi H."/>
            <person name="Bahn Y.-S."/>
            <person name="Kim J.F."/>
            <person name="Lee D.-W."/>
        </authorList>
    </citation>
    <scope>NUCLEOTIDE SEQUENCE [LARGE SCALE GENOMIC DNA]</scope>
    <source>
        <strain evidence="8 9">KCCM 41400</strain>
    </source>
</reference>
<proteinExistence type="inferred from homology"/>
<evidence type="ECO:0000313" key="9">
    <source>
        <dbReference type="Proteomes" id="UP000288943"/>
    </source>
</evidence>
<evidence type="ECO:0000256" key="3">
    <source>
        <dbReference type="ARBA" id="ARBA00023082"/>
    </source>
</evidence>
<dbReference type="GO" id="GO:0006352">
    <property type="term" value="P:DNA-templated transcription initiation"/>
    <property type="evidence" value="ECO:0007669"/>
    <property type="project" value="InterPro"/>
</dbReference>
<name>A0A410X2X9_9BACL</name>
<keyword evidence="3" id="KW-0731">Sigma factor</keyword>
<dbReference type="Pfam" id="PF04542">
    <property type="entry name" value="Sigma70_r2"/>
    <property type="match status" value="1"/>
</dbReference>
<dbReference type="EMBL" id="CP026520">
    <property type="protein sequence ID" value="QAV20970.1"/>
    <property type="molecule type" value="Genomic_DNA"/>
</dbReference>
<dbReference type="SUPFAM" id="SSF88946">
    <property type="entry name" value="Sigma2 domain of RNA polymerase sigma factors"/>
    <property type="match status" value="1"/>
</dbReference>
<evidence type="ECO:0000313" key="7">
    <source>
        <dbReference type="EMBL" id="MCY9595265.1"/>
    </source>
</evidence>
<dbReference type="PANTHER" id="PTHR43133:SF51">
    <property type="entry name" value="RNA POLYMERASE SIGMA FACTOR"/>
    <property type="match status" value="1"/>
</dbReference>
<dbReference type="InterPro" id="IPR013249">
    <property type="entry name" value="RNA_pol_sigma70_r4_t2"/>
</dbReference>
<evidence type="ECO:0000259" key="5">
    <source>
        <dbReference type="Pfam" id="PF04542"/>
    </source>
</evidence>
<dbReference type="EMBL" id="JAMDMJ010000006">
    <property type="protein sequence ID" value="MCY9595265.1"/>
    <property type="molecule type" value="Genomic_DNA"/>
</dbReference>
<evidence type="ECO:0000259" key="6">
    <source>
        <dbReference type="Pfam" id="PF08281"/>
    </source>
</evidence>
<protein>
    <submittedName>
        <fullName evidence="8">RNA polymerase subunit sigma-70</fullName>
    </submittedName>
    <submittedName>
        <fullName evidence="7">Sigma-70 family RNA polymerase sigma factor</fullName>
    </submittedName>
</protein>
<evidence type="ECO:0000256" key="2">
    <source>
        <dbReference type="ARBA" id="ARBA00023015"/>
    </source>
</evidence>
<dbReference type="InterPro" id="IPR013324">
    <property type="entry name" value="RNA_pol_sigma_r3/r4-like"/>
</dbReference>
<dbReference type="Gene3D" id="1.10.1740.10">
    <property type="match status" value="1"/>
</dbReference>
<dbReference type="Gene3D" id="1.10.10.10">
    <property type="entry name" value="Winged helix-like DNA-binding domain superfamily/Winged helix DNA-binding domain"/>
    <property type="match status" value="1"/>
</dbReference>
<evidence type="ECO:0000256" key="4">
    <source>
        <dbReference type="ARBA" id="ARBA00023163"/>
    </source>
</evidence>
<keyword evidence="10" id="KW-1185">Reference proteome</keyword>
<keyword evidence="2" id="KW-0805">Transcription regulation</keyword>
<dbReference type="InterPro" id="IPR013325">
    <property type="entry name" value="RNA_pol_sigma_r2"/>
</dbReference>
<feature type="domain" description="RNA polymerase sigma-70 region 2" evidence="5">
    <location>
        <begin position="24"/>
        <end position="92"/>
    </location>
</feature>